<name>X1UQ14_9ZZZZ</name>
<accession>X1UQ14</accession>
<sequence length="33" mass="3495">EELSKLGGGLIRNIIKGNLLKGNLDFVEVAVNA</sequence>
<comment type="caution">
    <text evidence="1">The sequence shown here is derived from an EMBL/GenBank/DDBJ whole genome shotgun (WGS) entry which is preliminary data.</text>
</comment>
<dbReference type="AlphaFoldDB" id="X1UQ14"/>
<reference evidence="1" key="1">
    <citation type="journal article" date="2014" name="Front. Microbiol.">
        <title>High frequency of phylogenetically diverse reductive dehalogenase-homologous genes in deep subseafloor sedimentary metagenomes.</title>
        <authorList>
            <person name="Kawai M."/>
            <person name="Futagami T."/>
            <person name="Toyoda A."/>
            <person name="Takaki Y."/>
            <person name="Nishi S."/>
            <person name="Hori S."/>
            <person name="Arai W."/>
            <person name="Tsubouchi T."/>
            <person name="Morono Y."/>
            <person name="Uchiyama I."/>
            <person name="Ito T."/>
            <person name="Fujiyama A."/>
            <person name="Inagaki F."/>
            <person name="Takami H."/>
        </authorList>
    </citation>
    <scope>NUCLEOTIDE SEQUENCE</scope>
    <source>
        <strain evidence="1">Expedition CK06-06</strain>
    </source>
</reference>
<organism evidence="1">
    <name type="scientific">marine sediment metagenome</name>
    <dbReference type="NCBI Taxonomy" id="412755"/>
    <lineage>
        <taxon>unclassified sequences</taxon>
        <taxon>metagenomes</taxon>
        <taxon>ecological metagenomes</taxon>
    </lineage>
</organism>
<proteinExistence type="predicted"/>
<evidence type="ECO:0000313" key="1">
    <source>
        <dbReference type="EMBL" id="GAJ19589.1"/>
    </source>
</evidence>
<dbReference type="EMBL" id="BARW01037984">
    <property type="protein sequence ID" value="GAJ19589.1"/>
    <property type="molecule type" value="Genomic_DNA"/>
</dbReference>
<gene>
    <name evidence="1" type="ORF">S12H4_58469</name>
</gene>
<feature type="non-terminal residue" evidence="1">
    <location>
        <position position="1"/>
    </location>
</feature>
<protein>
    <submittedName>
        <fullName evidence="1">Uncharacterized protein</fullName>
    </submittedName>
</protein>